<dbReference type="EMBL" id="BNCO01000016">
    <property type="protein sequence ID" value="GIL54028.1"/>
    <property type="molecule type" value="Genomic_DNA"/>
</dbReference>
<keyword evidence="4" id="KW-0187">Copper transport</keyword>
<keyword evidence="3 8" id="KW-0812">Transmembrane</keyword>
<dbReference type="PANTHER" id="PTHR12483:SF115">
    <property type="entry name" value="COPPER TRANSPORT PROTEIN"/>
    <property type="match status" value="1"/>
</dbReference>
<proteinExistence type="inferred from homology"/>
<dbReference type="Pfam" id="PF04145">
    <property type="entry name" value="Ctr"/>
    <property type="match status" value="1"/>
</dbReference>
<keyword evidence="4" id="KW-0186">Copper</keyword>
<keyword evidence="4" id="KW-0406">Ion transport</keyword>
<dbReference type="GO" id="GO:0005375">
    <property type="term" value="F:copper ion transmembrane transporter activity"/>
    <property type="evidence" value="ECO:0007669"/>
    <property type="project" value="InterPro"/>
</dbReference>
<comment type="caution">
    <text evidence="9">The sequence shown here is derived from an EMBL/GenBank/DDBJ whole genome shotgun (WGS) entry which is preliminary data.</text>
</comment>
<keyword evidence="5 8" id="KW-1133">Transmembrane helix</keyword>
<evidence type="ECO:0000256" key="3">
    <source>
        <dbReference type="ARBA" id="ARBA00022692"/>
    </source>
</evidence>
<protein>
    <recommendedName>
        <fullName evidence="11">Copper transporter</fullName>
    </recommendedName>
</protein>
<evidence type="ECO:0000256" key="6">
    <source>
        <dbReference type="ARBA" id="ARBA00023136"/>
    </source>
</evidence>
<comment type="similarity">
    <text evidence="2">Belongs to the copper transporter (Ctr) (TC 1.A.56) family. SLC31A subfamily.</text>
</comment>
<sequence length="697" mass="73870">MFAPTASGPIFETNRSMSRIYYLSPAYLVFVILFINAVQASCPPSPVVLHSTLASECSQEPARSTIACSMYRLCKNENLDPPIFPVICNTWRVASSLCSDDPNYIGSIALCNQLQASYQDTTQFRSCMMPYPGLRNTSEIRYLHVQACGSMANPAEMLGCLSCTAESCSDPLLSYSHGCYDMDMGHCNPWINFCLSADASPSGYGAVELCVNPKYRSQVVMAPSRPPSPPPDPPTPALTRPPPPWSPSATKPPPPSGSKPGTSVAGNSPPASPLLPWAPPPGMGNRSQPLSVMPSCVTNPSVHECASYEYPSTSITADLISLCTSMPYMPGCTVRTACQVGQVSGAFCRPMTLLATVCADMPSMAGCKSYVMMCTNTSAVQQCQKFPAIPGLPSTSAARRAVIDMCGSMEMVQCDTCNKLSCPDYIGAMSSMCTEMPYMVGCDVYAAWCEASAAWEQPASGDGSSVRHYCGGAEVYEGASSSSDIPSMLMFFHQRTREILLFRTWLPKTTGEAVGSFIAITAMSLVSVLLRNAQHILVTAAATGRLGPLLAPNLEPPVLWWLPSRGQLLLNLLSSIITLVVSTLDLFTMLIAMTFNGAYFAAVVLGYGLGTLLLGHLRENYQRHTYGAASPSPTGIAGGDMESCCGGSAVPPATIIGLGSSAINGGGNAMAVTAANGGIGSFRVSSRQVELTDGRRS</sequence>
<evidence type="ECO:0000256" key="2">
    <source>
        <dbReference type="ARBA" id="ARBA00006921"/>
    </source>
</evidence>
<keyword evidence="4" id="KW-0813">Transport</keyword>
<organism evidence="9 10">
    <name type="scientific">Volvox africanus</name>
    <dbReference type="NCBI Taxonomy" id="51714"/>
    <lineage>
        <taxon>Eukaryota</taxon>
        <taxon>Viridiplantae</taxon>
        <taxon>Chlorophyta</taxon>
        <taxon>core chlorophytes</taxon>
        <taxon>Chlorophyceae</taxon>
        <taxon>CS clade</taxon>
        <taxon>Chlamydomonadales</taxon>
        <taxon>Volvocaceae</taxon>
        <taxon>Volvox</taxon>
    </lineage>
</organism>
<dbReference type="InterPro" id="IPR007274">
    <property type="entry name" value="Cop_transporter"/>
</dbReference>
<keyword evidence="6 8" id="KW-0472">Membrane</keyword>
<evidence type="ECO:0000256" key="8">
    <source>
        <dbReference type="SAM" id="Phobius"/>
    </source>
</evidence>
<feature type="compositionally biased region" description="Pro residues" evidence="7">
    <location>
        <begin position="270"/>
        <end position="282"/>
    </location>
</feature>
<feature type="transmembrane region" description="Helical" evidence="8">
    <location>
        <begin position="598"/>
        <end position="617"/>
    </location>
</feature>
<dbReference type="AlphaFoldDB" id="A0A8J4B4N5"/>
<reference evidence="9" key="1">
    <citation type="journal article" date="2021" name="Proc. Natl. Acad. Sci. U.S.A.">
        <title>Three genomes in the algal genus Volvox reveal the fate of a haploid sex-determining region after a transition to homothallism.</title>
        <authorList>
            <person name="Yamamoto K."/>
            <person name="Hamaji T."/>
            <person name="Kawai-Toyooka H."/>
            <person name="Matsuzaki R."/>
            <person name="Takahashi F."/>
            <person name="Nishimura Y."/>
            <person name="Kawachi M."/>
            <person name="Noguchi H."/>
            <person name="Minakuchi Y."/>
            <person name="Umen J.G."/>
            <person name="Toyoda A."/>
            <person name="Nozaki H."/>
        </authorList>
    </citation>
    <scope>NUCLEOTIDE SEQUENCE</scope>
    <source>
        <strain evidence="9">NIES-3780</strain>
    </source>
</reference>
<dbReference type="PANTHER" id="PTHR12483">
    <property type="entry name" value="SOLUTE CARRIER FAMILY 31 COPPER TRANSPORTERS"/>
    <property type="match status" value="1"/>
</dbReference>
<feature type="transmembrane region" description="Helical" evidence="8">
    <location>
        <begin position="568"/>
        <end position="592"/>
    </location>
</feature>
<evidence type="ECO:0000256" key="4">
    <source>
        <dbReference type="ARBA" id="ARBA00022796"/>
    </source>
</evidence>
<evidence type="ECO:0000256" key="1">
    <source>
        <dbReference type="ARBA" id="ARBA00004370"/>
    </source>
</evidence>
<dbReference type="GO" id="GO:0016020">
    <property type="term" value="C:membrane"/>
    <property type="evidence" value="ECO:0007669"/>
    <property type="project" value="UniProtKB-SubCell"/>
</dbReference>
<keyword evidence="10" id="KW-1185">Reference proteome</keyword>
<evidence type="ECO:0008006" key="11">
    <source>
        <dbReference type="Google" id="ProtNLM"/>
    </source>
</evidence>
<evidence type="ECO:0000313" key="9">
    <source>
        <dbReference type="EMBL" id="GIL54028.1"/>
    </source>
</evidence>
<evidence type="ECO:0000256" key="5">
    <source>
        <dbReference type="ARBA" id="ARBA00022989"/>
    </source>
</evidence>
<feature type="region of interest" description="Disordered" evidence="7">
    <location>
        <begin position="221"/>
        <end position="284"/>
    </location>
</feature>
<feature type="transmembrane region" description="Helical" evidence="8">
    <location>
        <begin position="20"/>
        <end position="38"/>
    </location>
</feature>
<feature type="compositionally biased region" description="Pro residues" evidence="7">
    <location>
        <begin position="224"/>
        <end position="257"/>
    </location>
</feature>
<evidence type="ECO:0000313" key="10">
    <source>
        <dbReference type="Proteomes" id="UP000747399"/>
    </source>
</evidence>
<gene>
    <name evidence="9" type="ORF">Vafri_9580</name>
</gene>
<accession>A0A8J4B4N5</accession>
<name>A0A8J4B4N5_9CHLO</name>
<evidence type="ECO:0000256" key="7">
    <source>
        <dbReference type="SAM" id="MobiDB-lite"/>
    </source>
</evidence>
<dbReference type="Proteomes" id="UP000747399">
    <property type="component" value="Unassembled WGS sequence"/>
</dbReference>
<comment type="subcellular location">
    <subcellularLocation>
        <location evidence="1">Membrane</location>
    </subcellularLocation>
</comment>
<feature type="transmembrane region" description="Helical" evidence="8">
    <location>
        <begin position="513"/>
        <end position="530"/>
    </location>
</feature>